<sequence length="175" mass="18450">MNDQFRLPGLSTDKDFEGDSFAPLYTTTVTVSGGTAAHGRASGRARSDDGVLDLDLRMPAELGGDDHGTNPEQLFAAGFAACFHGAVTLVARQAALDPTPISVEATVAFGRDPEDGGYVLHVDLVVTWPDIDPEVAAPVLEKADSLCPYARMARQGTPTTITLAAAERPDGDRPR</sequence>
<dbReference type="RefSeq" id="WP_067362663.1">
    <property type="nucleotide sequence ID" value="NZ_BDQI01000001.1"/>
</dbReference>
<dbReference type="InterPro" id="IPR019953">
    <property type="entry name" value="OHR"/>
</dbReference>
<dbReference type="Pfam" id="PF02566">
    <property type="entry name" value="OsmC"/>
    <property type="match status" value="1"/>
</dbReference>
<proteinExistence type="inferred from homology"/>
<dbReference type="GO" id="GO:0006979">
    <property type="term" value="P:response to oxidative stress"/>
    <property type="evidence" value="ECO:0007669"/>
    <property type="project" value="InterPro"/>
</dbReference>
<organism evidence="2 3">
    <name type="scientific">Streptomyces olivochromogenes</name>
    <dbReference type="NCBI Taxonomy" id="1963"/>
    <lineage>
        <taxon>Bacteria</taxon>
        <taxon>Bacillati</taxon>
        <taxon>Actinomycetota</taxon>
        <taxon>Actinomycetes</taxon>
        <taxon>Kitasatosporales</taxon>
        <taxon>Streptomycetaceae</taxon>
        <taxon>Streptomyces</taxon>
    </lineage>
</organism>
<dbReference type="EMBL" id="BDQI01000001">
    <property type="protein sequence ID" value="GAX49157.1"/>
    <property type="molecule type" value="Genomic_DNA"/>
</dbReference>
<dbReference type="AlphaFoldDB" id="A0A250V4P4"/>
<dbReference type="Gene3D" id="2.20.25.10">
    <property type="match status" value="1"/>
</dbReference>
<dbReference type="InterPro" id="IPR015946">
    <property type="entry name" value="KH_dom-like_a/b"/>
</dbReference>
<evidence type="ECO:0000256" key="1">
    <source>
        <dbReference type="ARBA" id="ARBA00007378"/>
    </source>
</evidence>
<dbReference type="InterPro" id="IPR003718">
    <property type="entry name" value="OsmC/Ohr_fam"/>
</dbReference>
<comment type="caution">
    <text evidence="2">The sequence shown here is derived from an EMBL/GenBank/DDBJ whole genome shotgun (WGS) entry which is preliminary data.</text>
</comment>
<dbReference type="PANTHER" id="PTHR33797">
    <property type="entry name" value="ORGANIC HYDROPEROXIDE RESISTANCE PROTEIN-LIKE"/>
    <property type="match status" value="1"/>
</dbReference>
<dbReference type="SUPFAM" id="SSF82784">
    <property type="entry name" value="OsmC-like"/>
    <property type="match status" value="1"/>
</dbReference>
<accession>A0A250V4P4</accession>
<reference evidence="3" key="1">
    <citation type="submission" date="2017-05" db="EMBL/GenBank/DDBJ databases">
        <title>Streptomyces olivochromogenes NBRC 3561 whole genome shotgun sequence.</title>
        <authorList>
            <person name="Dohra H."/>
            <person name="Kodani S."/>
        </authorList>
    </citation>
    <scope>NUCLEOTIDE SEQUENCE [LARGE SCALE GENOMIC DNA]</scope>
    <source>
        <strain evidence="3">NBRC 3561</strain>
    </source>
</reference>
<dbReference type="InterPro" id="IPR036102">
    <property type="entry name" value="OsmC/Ohrsf"/>
</dbReference>
<dbReference type="PANTHER" id="PTHR33797:SF2">
    <property type="entry name" value="ORGANIC HYDROPEROXIDE RESISTANCE PROTEIN-LIKE"/>
    <property type="match status" value="1"/>
</dbReference>
<comment type="similarity">
    <text evidence="1">Belongs to the OsmC/Ohr family.</text>
</comment>
<gene>
    <name evidence="2" type="ORF">SO3561_00645</name>
</gene>
<protein>
    <submittedName>
        <fullName evidence="2">Peroxiredoxin</fullName>
    </submittedName>
</protein>
<keyword evidence="3" id="KW-1185">Reference proteome</keyword>
<evidence type="ECO:0000313" key="3">
    <source>
        <dbReference type="Proteomes" id="UP000217446"/>
    </source>
</evidence>
<dbReference type="Gene3D" id="3.30.300.20">
    <property type="match status" value="1"/>
</dbReference>
<dbReference type="NCBIfam" id="TIGR03561">
    <property type="entry name" value="organ_hyd_perox"/>
    <property type="match status" value="1"/>
</dbReference>
<name>A0A250V4P4_STROL</name>
<dbReference type="STRING" id="1963.AQJ27_02765"/>
<evidence type="ECO:0000313" key="2">
    <source>
        <dbReference type="EMBL" id="GAX49157.1"/>
    </source>
</evidence>
<dbReference type="Proteomes" id="UP000217446">
    <property type="component" value="Unassembled WGS sequence"/>
</dbReference>